<dbReference type="PANTHER" id="PTHR18952:SF124">
    <property type="entry name" value="CARBONIC ANHYDRASE 7"/>
    <property type="match status" value="1"/>
</dbReference>
<dbReference type="SUPFAM" id="SSF51069">
    <property type="entry name" value="Carbonic anhydrase"/>
    <property type="match status" value="1"/>
</dbReference>
<reference evidence="3 4" key="1">
    <citation type="submission" date="2024-05" db="EMBL/GenBank/DDBJ databases">
        <title>Culex pipiens pipiens assembly and annotation.</title>
        <authorList>
            <person name="Alout H."/>
            <person name="Durand T."/>
        </authorList>
    </citation>
    <scope>NUCLEOTIDE SEQUENCE [LARGE SCALE GENOMIC DNA]</scope>
    <source>
        <strain evidence="3">HA-2024</strain>
        <tissue evidence="3">Whole body</tissue>
    </source>
</reference>
<dbReference type="Pfam" id="PF00194">
    <property type="entry name" value="Carb_anhydrase"/>
    <property type="match status" value="1"/>
</dbReference>
<dbReference type="InterPro" id="IPR036398">
    <property type="entry name" value="CA_dom_sf"/>
</dbReference>
<name>A0ABD1DI38_CULPP</name>
<evidence type="ECO:0000313" key="3">
    <source>
        <dbReference type="EMBL" id="KAL1399330.1"/>
    </source>
</evidence>
<protein>
    <recommendedName>
        <fullName evidence="2">Alpha-carbonic anhydrase domain-containing protein</fullName>
    </recommendedName>
</protein>
<gene>
    <name evidence="3" type="ORF">pipiens_008293</name>
</gene>
<organism evidence="3 4">
    <name type="scientific">Culex pipiens pipiens</name>
    <name type="common">Northern house mosquito</name>
    <dbReference type="NCBI Taxonomy" id="38569"/>
    <lineage>
        <taxon>Eukaryota</taxon>
        <taxon>Metazoa</taxon>
        <taxon>Ecdysozoa</taxon>
        <taxon>Arthropoda</taxon>
        <taxon>Hexapoda</taxon>
        <taxon>Insecta</taxon>
        <taxon>Pterygota</taxon>
        <taxon>Neoptera</taxon>
        <taxon>Endopterygota</taxon>
        <taxon>Diptera</taxon>
        <taxon>Nematocera</taxon>
        <taxon>Culicoidea</taxon>
        <taxon>Culicidae</taxon>
        <taxon>Culicinae</taxon>
        <taxon>Culicini</taxon>
        <taxon>Culex</taxon>
        <taxon>Culex</taxon>
    </lineage>
</organism>
<dbReference type="PANTHER" id="PTHR18952">
    <property type="entry name" value="CARBONIC ANHYDRASE"/>
    <property type="match status" value="1"/>
</dbReference>
<evidence type="ECO:0000313" key="4">
    <source>
        <dbReference type="Proteomes" id="UP001562425"/>
    </source>
</evidence>
<dbReference type="Gene3D" id="3.10.200.10">
    <property type="entry name" value="Alpha carbonic anhydrase"/>
    <property type="match status" value="1"/>
</dbReference>
<accession>A0ABD1DI38</accession>
<proteinExistence type="inferred from homology"/>
<comment type="caution">
    <text evidence="3">The sequence shown here is derived from an EMBL/GenBank/DDBJ whole genome shotgun (WGS) entry which is preliminary data.</text>
</comment>
<dbReference type="CDD" id="cd00326">
    <property type="entry name" value="alpha_CA"/>
    <property type="match status" value="1"/>
</dbReference>
<dbReference type="InterPro" id="IPR001148">
    <property type="entry name" value="CA_dom"/>
</dbReference>
<dbReference type="PROSITE" id="PS51144">
    <property type="entry name" value="ALPHA_CA_2"/>
    <property type="match status" value="1"/>
</dbReference>
<dbReference type="AlphaFoldDB" id="A0ABD1DI38"/>
<keyword evidence="4" id="KW-1185">Reference proteome</keyword>
<dbReference type="InterPro" id="IPR023561">
    <property type="entry name" value="Carbonic_anhydrase_a-class"/>
</dbReference>
<evidence type="ECO:0000259" key="2">
    <source>
        <dbReference type="PROSITE" id="PS51144"/>
    </source>
</evidence>
<dbReference type="EMBL" id="JBEHCU010005588">
    <property type="protein sequence ID" value="KAL1399330.1"/>
    <property type="molecule type" value="Genomic_DNA"/>
</dbReference>
<sequence>MQSPIELTSLTARPGIENNGQLEFTGYQQDPTQVNVTNDGHLAIYSFNFPEPVVARGGPLQGSYQFSSLHFHWGAQSDRGAEHVVDGRRHTMEMHLVFYNQIYGSFDNAKTQCNGLAVLGVFFQNSSTEPDYRWIPALYEVQTAGTSYTLPDPTAFNIKGLIGARRKPYFSYHGSLTTPPYYESVTWLVMKKPLPVSENQMSAFRSLKDEDGNPLVDNFRELQPINGRTILLYSDSGFDRIMP</sequence>
<feature type="domain" description="Alpha-carbonic anhydrase" evidence="2">
    <location>
        <begin position="1"/>
        <end position="234"/>
    </location>
</feature>
<comment type="similarity">
    <text evidence="1">Belongs to the alpha-carbonic anhydrase family.</text>
</comment>
<dbReference type="Proteomes" id="UP001562425">
    <property type="component" value="Unassembled WGS sequence"/>
</dbReference>
<evidence type="ECO:0000256" key="1">
    <source>
        <dbReference type="ARBA" id="ARBA00010718"/>
    </source>
</evidence>
<dbReference type="SMART" id="SM01057">
    <property type="entry name" value="Carb_anhydrase"/>
    <property type="match status" value="1"/>
</dbReference>